<dbReference type="PROSITE" id="PS51371">
    <property type="entry name" value="CBS"/>
    <property type="match status" value="2"/>
</dbReference>
<dbReference type="Gene3D" id="3.10.580.10">
    <property type="entry name" value="CBS-domain"/>
    <property type="match status" value="1"/>
</dbReference>
<dbReference type="SMART" id="SM00116">
    <property type="entry name" value="CBS"/>
    <property type="match status" value="2"/>
</dbReference>
<dbReference type="PANTHER" id="PTHR43080">
    <property type="entry name" value="CBS DOMAIN-CONTAINING PROTEIN CBSX3, MITOCHONDRIAL"/>
    <property type="match status" value="1"/>
</dbReference>
<dbReference type="RefSeq" id="WP_132827643.1">
    <property type="nucleotide sequence ID" value="NZ_SMFP01000002.1"/>
</dbReference>
<proteinExistence type="predicted"/>
<dbReference type="OrthoDB" id="9807125at2"/>
<dbReference type="Pfam" id="PF00571">
    <property type="entry name" value="CBS"/>
    <property type="match status" value="2"/>
</dbReference>
<evidence type="ECO:0000256" key="1">
    <source>
        <dbReference type="ARBA" id="ARBA00023122"/>
    </source>
</evidence>
<keyword evidence="5" id="KW-1185">Reference proteome</keyword>
<sequence length="144" mass="15298">MLVQSILKSKAAAGVVTIRSDAKVSEAASLLAEKKIGSLVVSDSGDTADGIFSERDIVRELGRVGGGCLDKTVAQYMTKDIITCTGQCSVEEVLTRMTEGRFRHMPVVEDGKLVGIVTIGDVVKAQLTELAMEKDALQGMIMGH</sequence>
<evidence type="ECO:0000313" key="5">
    <source>
        <dbReference type="Proteomes" id="UP000294662"/>
    </source>
</evidence>
<evidence type="ECO:0000313" key="4">
    <source>
        <dbReference type="EMBL" id="TDE40375.1"/>
    </source>
</evidence>
<dbReference type="InterPro" id="IPR051257">
    <property type="entry name" value="Diverse_CBS-Domain"/>
</dbReference>
<evidence type="ECO:0000259" key="3">
    <source>
        <dbReference type="PROSITE" id="PS51371"/>
    </source>
</evidence>
<dbReference type="SUPFAM" id="SSF54631">
    <property type="entry name" value="CBS-domain pair"/>
    <property type="match status" value="1"/>
</dbReference>
<keyword evidence="1 2" id="KW-0129">CBS domain</keyword>
<feature type="domain" description="CBS" evidence="3">
    <location>
        <begin position="77"/>
        <end position="132"/>
    </location>
</feature>
<protein>
    <submittedName>
        <fullName evidence="4">CBS domain-containing protein</fullName>
    </submittedName>
</protein>
<reference evidence="4 5" key="1">
    <citation type="submission" date="2019-03" db="EMBL/GenBank/DDBJ databases">
        <authorList>
            <person name="Zhang S."/>
        </authorList>
    </citation>
    <scope>NUCLEOTIDE SEQUENCE [LARGE SCALE GENOMIC DNA]</scope>
    <source>
        <strain evidence="4 5">S4J41</strain>
    </source>
</reference>
<dbReference type="InterPro" id="IPR044725">
    <property type="entry name" value="CBSX3_CBS_dom"/>
</dbReference>
<accession>A0A4R5EZ29</accession>
<feature type="domain" description="CBS" evidence="3">
    <location>
        <begin position="8"/>
        <end position="71"/>
    </location>
</feature>
<dbReference type="CDD" id="cd04623">
    <property type="entry name" value="CBS_pair_bac_euk"/>
    <property type="match status" value="1"/>
</dbReference>
<dbReference type="EMBL" id="SMFP01000002">
    <property type="protein sequence ID" value="TDE40375.1"/>
    <property type="molecule type" value="Genomic_DNA"/>
</dbReference>
<dbReference type="InterPro" id="IPR000644">
    <property type="entry name" value="CBS_dom"/>
</dbReference>
<comment type="caution">
    <text evidence="4">The sequence shown here is derived from an EMBL/GenBank/DDBJ whole genome shotgun (WGS) entry which is preliminary data.</text>
</comment>
<evidence type="ECO:0000256" key="2">
    <source>
        <dbReference type="PROSITE-ProRule" id="PRU00703"/>
    </source>
</evidence>
<organism evidence="4 5">
    <name type="scientific">Antarcticimicrobium sediminis</name>
    <dbReference type="NCBI Taxonomy" id="2546227"/>
    <lineage>
        <taxon>Bacteria</taxon>
        <taxon>Pseudomonadati</taxon>
        <taxon>Pseudomonadota</taxon>
        <taxon>Alphaproteobacteria</taxon>
        <taxon>Rhodobacterales</taxon>
        <taxon>Paracoccaceae</taxon>
        <taxon>Antarcticimicrobium</taxon>
    </lineage>
</organism>
<dbReference type="PANTHER" id="PTHR43080:SF2">
    <property type="entry name" value="CBS DOMAIN-CONTAINING PROTEIN"/>
    <property type="match status" value="1"/>
</dbReference>
<dbReference type="AlphaFoldDB" id="A0A4R5EZ29"/>
<name>A0A4R5EZ29_9RHOB</name>
<gene>
    <name evidence="4" type="ORF">E1B25_05340</name>
</gene>
<dbReference type="Proteomes" id="UP000294662">
    <property type="component" value="Unassembled WGS sequence"/>
</dbReference>
<dbReference type="InterPro" id="IPR046342">
    <property type="entry name" value="CBS_dom_sf"/>
</dbReference>